<proteinExistence type="predicted"/>
<feature type="transmembrane region" description="Helical" evidence="2">
    <location>
        <begin position="53"/>
        <end position="74"/>
    </location>
</feature>
<name>A0A9D2DR34_9FIRM</name>
<comment type="caution">
    <text evidence="4">The sequence shown here is derived from an EMBL/GenBank/DDBJ whole genome shotgun (WGS) entry which is preliminary data.</text>
</comment>
<reference evidence="4" key="2">
    <citation type="submission" date="2021-04" db="EMBL/GenBank/DDBJ databases">
        <authorList>
            <person name="Gilroy R."/>
        </authorList>
    </citation>
    <scope>NUCLEOTIDE SEQUENCE</scope>
    <source>
        <strain evidence="4">14324</strain>
    </source>
</reference>
<feature type="transmembrane region" description="Helical" evidence="2">
    <location>
        <begin position="12"/>
        <end position="33"/>
    </location>
</feature>
<feature type="domain" description="FHA" evidence="3">
    <location>
        <begin position="215"/>
        <end position="266"/>
    </location>
</feature>
<dbReference type="InterPro" id="IPR025328">
    <property type="entry name" value="DUF4234"/>
</dbReference>
<dbReference type="InterPro" id="IPR000253">
    <property type="entry name" value="FHA_dom"/>
</dbReference>
<dbReference type="SUPFAM" id="SSF49879">
    <property type="entry name" value="SMAD/FHA domain"/>
    <property type="match status" value="1"/>
</dbReference>
<dbReference type="InterPro" id="IPR008984">
    <property type="entry name" value="SMAD_FHA_dom_sf"/>
</dbReference>
<feature type="compositionally biased region" description="Gly residues" evidence="1">
    <location>
        <begin position="148"/>
        <end position="158"/>
    </location>
</feature>
<gene>
    <name evidence="4" type="ORF">IAA21_01850</name>
</gene>
<dbReference type="EMBL" id="DXBU01000022">
    <property type="protein sequence ID" value="HIZ21528.1"/>
    <property type="molecule type" value="Genomic_DNA"/>
</dbReference>
<dbReference type="Gene3D" id="2.60.200.20">
    <property type="match status" value="1"/>
</dbReference>
<reference evidence="4" key="1">
    <citation type="journal article" date="2021" name="PeerJ">
        <title>Extensive microbial diversity within the chicken gut microbiome revealed by metagenomics and culture.</title>
        <authorList>
            <person name="Gilroy R."/>
            <person name="Ravi A."/>
            <person name="Getino M."/>
            <person name="Pursley I."/>
            <person name="Horton D.L."/>
            <person name="Alikhan N.F."/>
            <person name="Baker D."/>
            <person name="Gharbi K."/>
            <person name="Hall N."/>
            <person name="Watson M."/>
            <person name="Adriaenssens E.M."/>
            <person name="Foster-Nyarko E."/>
            <person name="Jarju S."/>
            <person name="Secka A."/>
            <person name="Antonio M."/>
            <person name="Oren A."/>
            <person name="Chaudhuri R.R."/>
            <person name="La Ragione R."/>
            <person name="Hildebrand F."/>
            <person name="Pallen M.J."/>
        </authorList>
    </citation>
    <scope>NUCLEOTIDE SEQUENCE</scope>
    <source>
        <strain evidence="4">14324</strain>
    </source>
</reference>
<dbReference type="PROSITE" id="PS50006">
    <property type="entry name" value="FHA_DOMAIN"/>
    <property type="match status" value="1"/>
</dbReference>
<keyword evidence="2" id="KW-0472">Membrane</keyword>
<accession>A0A9D2DR34</accession>
<organism evidence="4 5">
    <name type="scientific">Candidatus Blautia faecigallinarum</name>
    <dbReference type="NCBI Taxonomy" id="2838488"/>
    <lineage>
        <taxon>Bacteria</taxon>
        <taxon>Bacillati</taxon>
        <taxon>Bacillota</taxon>
        <taxon>Clostridia</taxon>
        <taxon>Lachnospirales</taxon>
        <taxon>Lachnospiraceae</taxon>
        <taxon>Blautia</taxon>
    </lineage>
</organism>
<sequence>MERKKEDRSLLIMILLSVVTCGIYGIIFYWSMFNDINTVCRVKERDSSENTPNYLIYVLLCLVTCGIYGFFWTYKQGNRMQRVGEAYGLRIEENGTSLLIWKLFGSLLCGVGYFVAEYFLIRNVNRLCIAFNQEYAGDSYGPGSYQGAPGGQQPGGGSYNNSFSGNGTPGYGQSYDDRTYANTQGATVGVKPGMLVCTLGELNGAQIPIQDREIVTIGRDSSTCNLVLSDMDISRRHCTVQLMSSEDCYYVTDYSSLGVKLNGYEKLEKNVTTKCPRGSRILLGNGNNEFLLQ</sequence>
<dbReference type="CDD" id="cd00060">
    <property type="entry name" value="FHA"/>
    <property type="match status" value="1"/>
</dbReference>
<dbReference type="Proteomes" id="UP000824041">
    <property type="component" value="Unassembled WGS sequence"/>
</dbReference>
<keyword evidence="2" id="KW-0812">Transmembrane</keyword>
<keyword evidence="2" id="KW-1133">Transmembrane helix</keyword>
<dbReference type="AlphaFoldDB" id="A0A9D2DR34"/>
<protein>
    <submittedName>
        <fullName evidence="4">DUF4234 domain-containing protein</fullName>
    </submittedName>
</protein>
<feature type="region of interest" description="Disordered" evidence="1">
    <location>
        <begin position="143"/>
        <end position="163"/>
    </location>
</feature>
<evidence type="ECO:0000313" key="4">
    <source>
        <dbReference type="EMBL" id="HIZ21528.1"/>
    </source>
</evidence>
<evidence type="ECO:0000256" key="2">
    <source>
        <dbReference type="SAM" id="Phobius"/>
    </source>
</evidence>
<dbReference type="Pfam" id="PF00498">
    <property type="entry name" value="FHA"/>
    <property type="match status" value="1"/>
</dbReference>
<dbReference type="SMART" id="SM00240">
    <property type="entry name" value="FHA"/>
    <property type="match status" value="1"/>
</dbReference>
<evidence type="ECO:0000259" key="3">
    <source>
        <dbReference type="PROSITE" id="PS50006"/>
    </source>
</evidence>
<evidence type="ECO:0000256" key="1">
    <source>
        <dbReference type="SAM" id="MobiDB-lite"/>
    </source>
</evidence>
<feature type="transmembrane region" description="Helical" evidence="2">
    <location>
        <begin position="99"/>
        <end position="121"/>
    </location>
</feature>
<dbReference type="Pfam" id="PF14018">
    <property type="entry name" value="DUF4234"/>
    <property type="match status" value="1"/>
</dbReference>
<evidence type="ECO:0000313" key="5">
    <source>
        <dbReference type="Proteomes" id="UP000824041"/>
    </source>
</evidence>